<dbReference type="AlphaFoldDB" id="A0A5C5YUJ4"/>
<evidence type="ECO:0000313" key="3">
    <source>
        <dbReference type="Proteomes" id="UP000315010"/>
    </source>
</evidence>
<dbReference type="EMBL" id="SJPJ01000001">
    <property type="protein sequence ID" value="TWT78712.1"/>
    <property type="molecule type" value="Genomic_DNA"/>
</dbReference>
<dbReference type="Proteomes" id="UP000315010">
    <property type="component" value="Unassembled WGS sequence"/>
</dbReference>
<protein>
    <submittedName>
        <fullName evidence="2">Uncharacterized protein</fullName>
    </submittedName>
</protein>
<gene>
    <name evidence="2" type="ORF">CA13_01090</name>
</gene>
<evidence type="ECO:0000256" key="1">
    <source>
        <dbReference type="SAM" id="MobiDB-lite"/>
    </source>
</evidence>
<name>A0A5C5YUJ4_9BACT</name>
<comment type="caution">
    <text evidence="2">The sequence shown here is derived from an EMBL/GenBank/DDBJ whole genome shotgun (WGS) entry which is preliminary data.</text>
</comment>
<sequence length="68" mass="7832">MELPSFGSRRERDERNRGQQTGANDQFVECHARAPLYYEIVAYKNPSLLGLRRISHNSPCFAPFRGGY</sequence>
<keyword evidence="3" id="KW-1185">Reference proteome</keyword>
<proteinExistence type="predicted"/>
<reference evidence="2 3" key="1">
    <citation type="submission" date="2019-02" db="EMBL/GenBank/DDBJ databases">
        <title>Deep-cultivation of Planctomycetes and their phenomic and genomic characterization uncovers novel biology.</title>
        <authorList>
            <person name="Wiegand S."/>
            <person name="Jogler M."/>
            <person name="Boedeker C."/>
            <person name="Pinto D."/>
            <person name="Vollmers J."/>
            <person name="Rivas-Marin E."/>
            <person name="Kohn T."/>
            <person name="Peeters S.H."/>
            <person name="Heuer A."/>
            <person name="Rast P."/>
            <person name="Oberbeckmann S."/>
            <person name="Bunk B."/>
            <person name="Jeske O."/>
            <person name="Meyerdierks A."/>
            <person name="Storesund J.E."/>
            <person name="Kallscheuer N."/>
            <person name="Luecker S."/>
            <person name="Lage O.M."/>
            <person name="Pohl T."/>
            <person name="Merkel B.J."/>
            <person name="Hornburger P."/>
            <person name="Mueller R.-W."/>
            <person name="Bruemmer F."/>
            <person name="Labrenz M."/>
            <person name="Spormann A.M."/>
            <person name="Op Den Camp H."/>
            <person name="Overmann J."/>
            <person name="Amann R."/>
            <person name="Jetten M.S.M."/>
            <person name="Mascher T."/>
            <person name="Medema M.H."/>
            <person name="Devos D.P."/>
            <person name="Kaster A.-K."/>
            <person name="Ovreas L."/>
            <person name="Rohde M."/>
            <person name="Galperin M.Y."/>
            <person name="Jogler C."/>
        </authorList>
    </citation>
    <scope>NUCLEOTIDE SEQUENCE [LARGE SCALE GENOMIC DNA]</scope>
    <source>
        <strain evidence="2 3">CA13</strain>
    </source>
</reference>
<organism evidence="2 3">
    <name type="scientific">Novipirellula herctigrandis</name>
    <dbReference type="NCBI Taxonomy" id="2527986"/>
    <lineage>
        <taxon>Bacteria</taxon>
        <taxon>Pseudomonadati</taxon>
        <taxon>Planctomycetota</taxon>
        <taxon>Planctomycetia</taxon>
        <taxon>Pirellulales</taxon>
        <taxon>Pirellulaceae</taxon>
        <taxon>Novipirellula</taxon>
    </lineage>
</organism>
<feature type="compositionally biased region" description="Basic and acidic residues" evidence="1">
    <location>
        <begin position="8"/>
        <end position="17"/>
    </location>
</feature>
<evidence type="ECO:0000313" key="2">
    <source>
        <dbReference type="EMBL" id="TWT78712.1"/>
    </source>
</evidence>
<feature type="region of interest" description="Disordered" evidence="1">
    <location>
        <begin position="1"/>
        <end position="25"/>
    </location>
</feature>
<accession>A0A5C5YUJ4</accession>